<accession>A0A0E9UW20</accession>
<name>A0A0E9UW20_ANGAN</name>
<dbReference type="EMBL" id="GBXM01038565">
    <property type="protein sequence ID" value="JAH70012.1"/>
    <property type="molecule type" value="Transcribed_RNA"/>
</dbReference>
<protein>
    <submittedName>
        <fullName evidence="2">Uncharacterized protein</fullName>
    </submittedName>
</protein>
<proteinExistence type="predicted"/>
<reference evidence="2" key="1">
    <citation type="submission" date="2014-11" db="EMBL/GenBank/DDBJ databases">
        <authorList>
            <person name="Amaro Gonzalez C."/>
        </authorList>
    </citation>
    <scope>NUCLEOTIDE SEQUENCE</scope>
</reference>
<evidence type="ECO:0000256" key="1">
    <source>
        <dbReference type="SAM" id="Phobius"/>
    </source>
</evidence>
<keyword evidence="1" id="KW-0472">Membrane</keyword>
<dbReference type="AlphaFoldDB" id="A0A0E9UW20"/>
<reference evidence="2" key="2">
    <citation type="journal article" date="2015" name="Fish Shellfish Immunol.">
        <title>Early steps in the European eel (Anguilla anguilla)-Vibrio vulnificus interaction in the gills: Role of the RtxA13 toxin.</title>
        <authorList>
            <person name="Callol A."/>
            <person name="Pajuelo D."/>
            <person name="Ebbesson L."/>
            <person name="Teles M."/>
            <person name="MacKenzie S."/>
            <person name="Amaro C."/>
        </authorList>
    </citation>
    <scope>NUCLEOTIDE SEQUENCE</scope>
</reference>
<evidence type="ECO:0000313" key="2">
    <source>
        <dbReference type="EMBL" id="JAH70012.1"/>
    </source>
</evidence>
<organism evidence="2">
    <name type="scientific">Anguilla anguilla</name>
    <name type="common">European freshwater eel</name>
    <name type="synonym">Muraena anguilla</name>
    <dbReference type="NCBI Taxonomy" id="7936"/>
    <lineage>
        <taxon>Eukaryota</taxon>
        <taxon>Metazoa</taxon>
        <taxon>Chordata</taxon>
        <taxon>Craniata</taxon>
        <taxon>Vertebrata</taxon>
        <taxon>Euteleostomi</taxon>
        <taxon>Actinopterygii</taxon>
        <taxon>Neopterygii</taxon>
        <taxon>Teleostei</taxon>
        <taxon>Anguilliformes</taxon>
        <taxon>Anguillidae</taxon>
        <taxon>Anguilla</taxon>
    </lineage>
</organism>
<keyword evidence="1" id="KW-1133">Transmembrane helix</keyword>
<sequence>MHGGKYIRDHISARFPDAESAIDYLSARCLGRSSFIVASIYEVKQSTDLQAPIKTFSSLNILIIVVVPITNRMHVLLILVEVHVQ</sequence>
<keyword evidence="1" id="KW-0812">Transmembrane</keyword>
<feature type="transmembrane region" description="Helical" evidence="1">
    <location>
        <begin position="59"/>
        <end position="80"/>
    </location>
</feature>